<comment type="caution">
    <text evidence="1">The sequence shown here is derived from an EMBL/GenBank/DDBJ whole genome shotgun (WGS) entry which is preliminary data.</text>
</comment>
<dbReference type="Gene3D" id="1.10.10.10">
    <property type="entry name" value="Winged helix-like DNA-binding domain superfamily/Winged helix DNA-binding domain"/>
    <property type="match status" value="1"/>
</dbReference>
<dbReference type="InterPro" id="IPR036390">
    <property type="entry name" value="WH_DNA-bd_sf"/>
</dbReference>
<name>A0AAJ2HIU7_9MICO</name>
<dbReference type="SUPFAM" id="SSF46785">
    <property type="entry name" value="Winged helix' DNA-binding domain"/>
    <property type="match status" value="1"/>
</dbReference>
<accession>A0AAJ2HIU7</accession>
<evidence type="ECO:0000313" key="2">
    <source>
        <dbReference type="Proteomes" id="UP001183582"/>
    </source>
</evidence>
<dbReference type="InterPro" id="IPR036388">
    <property type="entry name" value="WH-like_DNA-bd_sf"/>
</dbReference>
<gene>
    <name evidence="1" type="ORF">KZC50_15440</name>
</gene>
<dbReference type="RefSeq" id="WP_310892267.1">
    <property type="nucleotide sequence ID" value="NZ_BAAAGR010000008.1"/>
</dbReference>
<dbReference type="AlphaFoldDB" id="A0AAJ2HIU7"/>
<proteinExistence type="predicted"/>
<organism evidence="1 2">
    <name type="scientific">Microbacterium aurantiacum</name>
    <dbReference type="NCBI Taxonomy" id="162393"/>
    <lineage>
        <taxon>Bacteria</taxon>
        <taxon>Bacillati</taxon>
        <taxon>Actinomycetota</taxon>
        <taxon>Actinomycetes</taxon>
        <taxon>Micrococcales</taxon>
        <taxon>Microbacteriaceae</taxon>
        <taxon>Microbacterium</taxon>
    </lineage>
</organism>
<dbReference type="EMBL" id="JAHWXH010000005">
    <property type="protein sequence ID" value="MDS0246991.1"/>
    <property type="molecule type" value="Genomic_DNA"/>
</dbReference>
<dbReference type="Proteomes" id="UP001183582">
    <property type="component" value="Unassembled WGS sequence"/>
</dbReference>
<evidence type="ECO:0000313" key="1">
    <source>
        <dbReference type="EMBL" id="MDS0246991.1"/>
    </source>
</evidence>
<reference evidence="1 2" key="1">
    <citation type="submission" date="2021-06" db="EMBL/GenBank/DDBJ databases">
        <title>Genome-based taxonomic framework of Microbacterium strains isolated from marine environment, the description of four new species and reclassification of four preexisting species.</title>
        <authorList>
            <person name="Lee S.D."/>
            <person name="Kim S.-M."/>
            <person name="Byeon Y.-S."/>
            <person name="Yang H.L."/>
            <person name="Kim I.S."/>
        </authorList>
    </citation>
    <scope>NUCLEOTIDE SEQUENCE [LARGE SCALE GENOMIC DNA]</scope>
    <source>
        <strain evidence="1 2">KACC 20514</strain>
    </source>
</reference>
<dbReference type="GeneID" id="301459654"/>
<protein>
    <submittedName>
        <fullName evidence="1">Uncharacterized protein</fullName>
    </submittedName>
</protein>
<sequence length="73" mass="7975">MLLSNPDQTRPQIVDGTGVGAPTVRLALEELERLGYLEVSVPPGERHGRRVTYSVLADKLRADHAALTAYIYG</sequence>